<evidence type="ECO:0000313" key="12">
    <source>
        <dbReference type="Proteomes" id="UP000001982"/>
    </source>
</evidence>
<dbReference type="Pfam" id="PF00912">
    <property type="entry name" value="Transgly"/>
    <property type="match status" value="1"/>
</dbReference>
<evidence type="ECO:0000256" key="7">
    <source>
        <dbReference type="ARBA" id="ARBA00044770"/>
    </source>
</evidence>
<dbReference type="GO" id="GO:0030288">
    <property type="term" value="C:outer membrane-bounded periplasmic space"/>
    <property type="evidence" value="ECO:0007669"/>
    <property type="project" value="TreeGrafter"/>
</dbReference>
<dbReference type="PANTHER" id="PTHR32282">
    <property type="entry name" value="BINDING PROTEIN TRANSPEPTIDASE, PUTATIVE-RELATED"/>
    <property type="match status" value="1"/>
</dbReference>
<organism evidence="11 12">
    <name type="scientific">Shewanella denitrificans (strain OS217 / ATCC BAA-1090 / DSM 15013)</name>
    <dbReference type="NCBI Taxonomy" id="318161"/>
    <lineage>
        <taxon>Bacteria</taxon>
        <taxon>Pseudomonadati</taxon>
        <taxon>Pseudomonadota</taxon>
        <taxon>Gammaproteobacteria</taxon>
        <taxon>Alteromonadales</taxon>
        <taxon>Shewanellaceae</taxon>
        <taxon>Shewanella</taxon>
    </lineage>
</organism>
<dbReference type="Proteomes" id="UP000001982">
    <property type="component" value="Chromosome"/>
</dbReference>
<dbReference type="GO" id="GO:0009252">
    <property type="term" value="P:peptidoglycan biosynthetic process"/>
    <property type="evidence" value="ECO:0007669"/>
    <property type="project" value="TreeGrafter"/>
</dbReference>
<accession>Q12JK1</accession>
<gene>
    <name evidence="11" type="ordered locus">Sden_3098</name>
</gene>
<dbReference type="GO" id="GO:0006508">
    <property type="term" value="P:proteolysis"/>
    <property type="evidence" value="ECO:0007669"/>
    <property type="project" value="UniProtKB-KW"/>
</dbReference>
<keyword evidence="9" id="KW-1133">Transmembrane helix</keyword>
<dbReference type="AlphaFoldDB" id="Q12JK1"/>
<dbReference type="InterPro" id="IPR050396">
    <property type="entry name" value="Glycosyltr_51/Transpeptidase"/>
</dbReference>
<dbReference type="HOGENOM" id="CLU_012369_0_0_6"/>
<feature type="transmembrane region" description="Helical" evidence="9">
    <location>
        <begin position="26"/>
        <end position="43"/>
    </location>
</feature>
<evidence type="ECO:0000256" key="3">
    <source>
        <dbReference type="ARBA" id="ARBA00022670"/>
    </source>
</evidence>
<dbReference type="RefSeq" id="WP_011497521.1">
    <property type="nucleotide sequence ID" value="NC_007954.1"/>
</dbReference>
<keyword evidence="9" id="KW-0812">Transmembrane</keyword>
<keyword evidence="5" id="KW-0808">Transferase</keyword>
<keyword evidence="12" id="KW-1185">Reference proteome</keyword>
<dbReference type="InterPro" id="IPR036950">
    <property type="entry name" value="PBP_transglycosylase"/>
</dbReference>
<evidence type="ECO:0000256" key="9">
    <source>
        <dbReference type="SAM" id="Phobius"/>
    </source>
</evidence>
<dbReference type="SUPFAM" id="SSF53955">
    <property type="entry name" value="Lysozyme-like"/>
    <property type="match status" value="1"/>
</dbReference>
<keyword evidence="3" id="KW-0378">Hydrolase</keyword>
<evidence type="ECO:0000256" key="4">
    <source>
        <dbReference type="ARBA" id="ARBA00022676"/>
    </source>
</evidence>
<comment type="catalytic activity">
    <reaction evidence="8">
        <text>[GlcNAc-(1-&gt;4)-Mur2Ac(oyl-L-Ala-gamma-D-Glu-L-Lys-D-Ala-D-Ala)](n)-di-trans,octa-cis-undecaprenyl diphosphate + beta-D-GlcNAc-(1-&gt;4)-Mur2Ac(oyl-L-Ala-gamma-D-Glu-L-Lys-D-Ala-D-Ala)-di-trans,octa-cis-undecaprenyl diphosphate = [GlcNAc-(1-&gt;4)-Mur2Ac(oyl-L-Ala-gamma-D-Glu-L-Lys-D-Ala-D-Ala)](n+1)-di-trans,octa-cis-undecaprenyl diphosphate + di-trans,octa-cis-undecaprenyl diphosphate + H(+)</text>
        <dbReference type="Rhea" id="RHEA:23708"/>
        <dbReference type="Rhea" id="RHEA-COMP:9602"/>
        <dbReference type="Rhea" id="RHEA-COMP:9603"/>
        <dbReference type="ChEBI" id="CHEBI:15378"/>
        <dbReference type="ChEBI" id="CHEBI:58405"/>
        <dbReference type="ChEBI" id="CHEBI:60033"/>
        <dbReference type="ChEBI" id="CHEBI:78435"/>
        <dbReference type="EC" id="2.4.99.28"/>
    </reaction>
</comment>
<dbReference type="InterPro" id="IPR001264">
    <property type="entry name" value="Glyco_trans_51"/>
</dbReference>
<dbReference type="KEGG" id="sdn:Sden_3098"/>
<dbReference type="EMBL" id="CP000302">
    <property type="protein sequence ID" value="ABE56375.1"/>
    <property type="molecule type" value="Genomic_DNA"/>
</dbReference>
<dbReference type="SUPFAM" id="SSF56601">
    <property type="entry name" value="beta-lactamase/transpeptidase-like"/>
    <property type="match status" value="2"/>
</dbReference>
<keyword evidence="9" id="KW-0472">Membrane</keyword>
<evidence type="ECO:0000259" key="10">
    <source>
        <dbReference type="Pfam" id="PF00912"/>
    </source>
</evidence>
<dbReference type="InterPro" id="IPR023346">
    <property type="entry name" value="Lysozyme-like_dom_sf"/>
</dbReference>
<dbReference type="Gene3D" id="3.40.710.10">
    <property type="entry name" value="DD-peptidase/beta-lactamase superfamily"/>
    <property type="match status" value="1"/>
</dbReference>
<dbReference type="Gene3D" id="1.10.3810.10">
    <property type="entry name" value="Biosynthetic peptidoglycan transglycosylase-like"/>
    <property type="match status" value="1"/>
</dbReference>
<comment type="pathway">
    <text evidence="1">Cell wall biogenesis; peptidoglycan biosynthesis.</text>
</comment>
<feature type="domain" description="Glycosyl transferase family 51" evidence="10">
    <location>
        <begin position="151"/>
        <end position="297"/>
    </location>
</feature>
<dbReference type="eggNOG" id="COG0744">
    <property type="taxonomic scope" value="Bacteria"/>
</dbReference>
<proteinExistence type="predicted"/>
<dbReference type="InterPro" id="IPR012338">
    <property type="entry name" value="Beta-lactam/transpept-like"/>
</dbReference>
<evidence type="ECO:0000256" key="2">
    <source>
        <dbReference type="ARBA" id="ARBA00022645"/>
    </source>
</evidence>
<dbReference type="EC" id="2.4.99.28" evidence="7"/>
<evidence type="ECO:0000256" key="5">
    <source>
        <dbReference type="ARBA" id="ARBA00022679"/>
    </source>
</evidence>
<dbReference type="GO" id="GO:0008955">
    <property type="term" value="F:peptidoglycan glycosyltransferase activity"/>
    <property type="evidence" value="ECO:0007669"/>
    <property type="project" value="UniProtKB-EC"/>
</dbReference>
<evidence type="ECO:0000313" key="11">
    <source>
        <dbReference type="EMBL" id="ABE56375.1"/>
    </source>
</evidence>
<dbReference type="STRING" id="318161.Sden_3098"/>
<reference evidence="11 12" key="1">
    <citation type="submission" date="2006-03" db="EMBL/GenBank/DDBJ databases">
        <title>Complete sequence of Shewanella denitrificans OS217.</title>
        <authorList>
            <consortium name="US DOE Joint Genome Institute"/>
            <person name="Copeland A."/>
            <person name="Lucas S."/>
            <person name="Lapidus A."/>
            <person name="Barry K."/>
            <person name="Detter J.C."/>
            <person name="Glavina del Rio T."/>
            <person name="Hammon N."/>
            <person name="Israni S."/>
            <person name="Dalin E."/>
            <person name="Tice H."/>
            <person name="Pitluck S."/>
            <person name="Brettin T."/>
            <person name="Bruce D."/>
            <person name="Han C."/>
            <person name="Tapia R."/>
            <person name="Gilna P."/>
            <person name="Kiss H."/>
            <person name="Schmutz J."/>
            <person name="Larimer F."/>
            <person name="Land M."/>
            <person name="Hauser L."/>
            <person name="Kyrpides N."/>
            <person name="Lykidis A."/>
            <person name="Richardson P."/>
        </authorList>
    </citation>
    <scope>NUCLEOTIDE SEQUENCE [LARGE SCALE GENOMIC DNA]</scope>
    <source>
        <strain evidence="12">OS217 / ATCC BAA-1090 / DSM 15013</strain>
    </source>
</reference>
<keyword evidence="6" id="KW-0511">Multifunctional enzyme</keyword>
<sequence>MLSPESQFDNYRPREHKVETVRRSKAGLLFILLCLSIAGLIAFEVKTSYYQAKFLHQYAKTLTYHLVPEATQSVIYPSYGPFDERHGYSKLPERLARLTERNFHITKQVAFSPRLQEYTQLGFFPPYHEKAQSGLSLLDCGRRDLFSFAYPKRAYQDSDIIPKEIINTLLFIENREMWTTEPKLNPVVDWPRFVVAGLSQIAEMLGANVSTAGGSTLATQIEKFRHSSQGLTLSIKDKLLQIGSASIRVYQQGEQTEPARKRIVQDYLNTVPLSSAPNYGEVHGIGDGLWAWFKTDFDFANTLLKSRHTADNAVRRGQVFRQIVALMIAQRRPSYYLLKGHADLEVLVDSHLRLLEKFNLIDPALMSATLAQKLAFNTSKSHDFGQSVVDKGINSVRIRTAGLLGMNLYELDRLDLKASTSLHGELQRQLSQYLRSLSKVEVAQSVGLLGERLLQADKLDEVLYSFTLYQKTANSNKVRVQTDSTDQPFDINEGSKLELGSTAKLRVLATYLEIVAELHQKFAPKSVAELYRVDIEAKDHITRWVVDYLIQTRNLNLKQMLDAALQRTYSASPHERFFTGGGLHVFNNFRKEENSRNPTLYQALQDSINLPFVRLMRDLVNYSSSYNNDGSLAQLLRNDKDPRREEYLRAFADREGAIFVTRSFQKYQNKTTPERLELFFNSIGQAEHKLAASYRYLLPDESIASFKRFLQKRLPEYHAEDKQIERLYYKYGPDKFNLADQGYIARVHPLELWVLSYLIEHPEASRADVRQASSAKRQEVYRWLFRTRHKNARDVRLKVMLEVEAFLNIHARWVRLGYPFDHLVPSLGSALGSSGDRPAALAELMGIIQNQGNRLPTVKLDELHFAERTPYEVLLNHSSKQAEYVMRPEVAQTLKAALANVVQQGTARRLKGSFKDSQGQDLAIGGKTGTGDNRIVTEMRFGKKVSTTAMNRTATFVFYLGDDYFGTLTAFVPGAKSDDFSFTSALPLQVFKGMLPILSPYLQRSEPICD</sequence>
<evidence type="ECO:0000256" key="8">
    <source>
        <dbReference type="ARBA" id="ARBA00049902"/>
    </source>
</evidence>
<protein>
    <recommendedName>
        <fullName evidence="7">peptidoglycan glycosyltransferase</fullName>
        <ecNumber evidence="7">2.4.99.28</ecNumber>
    </recommendedName>
</protein>
<evidence type="ECO:0000256" key="1">
    <source>
        <dbReference type="ARBA" id="ARBA00004752"/>
    </source>
</evidence>
<evidence type="ECO:0000256" key="6">
    <source>
        <dbReference type="ARBA" id="ARBA00023268"/>
    </source>
</evidence>
<dbReference type="PANTHER" id="PTHR32282:SF24">
    <property type="entry name" value="GLYCOSYL TRANSFERASE FAMILY 51 DOMAIN-CONTAINING PROTEIN"/>
    <property type="match status" value="1"/>
</dbReference>
<keyword evidence="2" id="KW-0121">Carboxypeptidase</keyword>
<keyword evidence="4" id="KW-0328">Glycosyltransferase</keyword>
<keyword evidence="3" id="KW-0645">Protease</keyword>
<name>Q12JK1_SHEDO</name>
<dbReference type="GO" id="GO:0004180">
    <property type="term" value="F:carboxypeptidase activity"/>
    <property type="evidence" value="ECO:0007669"/>
    <property type="project" value="UniProtKB-KW"/>
</dbReference>